<dbReference type="Gene3D" id="2.100.10.20">
    <property type="entry name" value="Vitelline membrane outer layer protein I (VOMI)"/>
    <property type="match status" value="1"/>
</dbReference>
<dbReference type="InterPro" id="IPR036706">
    <property type="entry name" value="VOMI_sf"/>
</dbReference>
<comment type="caution">
    <text evidence="1">The sequence shown here is derived from an EMBL/GenBank/DDBJ whole genome shotgun (WGS) entry which is preliminary data.</text>
</comment>
<dbReference type="InterPro" id="IPR005515">
    <property type="entry name" value="VOMI"/>
</dbReference>
<dbReference type="Proteomes" id="UP001186944">
    <property type="component" value="Unassembled WGS sequence"/>
</dbReference>
<dbReference type="SUPFAM" id="SSF51092">
    <property type="entry name" value="Vitelline membrane outer protein-I (VMO-I)"/>
    <property type="match status" value="1"/>
</dbReference>
<dbReference type="AlphaFoldDB" id="A0AA89C2R9"/>
<dbReference type="Pfam" id="PF03762">
    <property type="entry name" value="VOMI"/>
    <property type="match status" value="1"/>
</dbReference>
<reference evidence="1" key="1">
    <citation type="submission" date="2019-08" db="EMBL/GenBank/DDBJ databases">
        <title>The improved chromosome-level genome for the pearl oyster Pinctada fucata martensii using PacBio sequencing and Hi-C.</title>
        <authorList>
            <person name="Zheng Z."/>
        </authorList>
    </citation>
    <scope>NUCLEOTIDE SEQUENCE</scope>
    <source>
        <strain evidence="1">ZZ-2019</strain>
        <tissue evidence="1">Adductor muscle</tissue>
    </source>
</reference>
<dbReference type="PANTHER" id="PTHR18841:SF0">
    <property type="entry name" value="VITELLINE MEMBRANE OUTER LAYER 1 HOMOLOG A-RELATED"/>
    <property type="match status" value="1"/>
</dbReference>
<dbReference type="PANTHER" id="PTHR18841">
    <property type="entry name" value="VITELLINE MEMBRANE OUTER LAYER PROTEIN I-RELATED"/>
    <property type="match status" value="1"/>
</dbReference>
<name>A0AA89C2R9_PINIB</name>
<sequence length="304" mass="34210">MWILKNSKELLEHLKSTHFSRVHSIKAFDFWTLYTTIPHSKLKERLAKIISNAFTISKSRRQSKIVRIPIEKVANLGMNTIPKNNTETALTMQPILLISVLLLRTIKAANYDKTYKLTSQTRSSVRELKVTNGGKWGDWVHTTYCPPGTYARGYAQKLDPDQGSGDDSALNNIALFCAGRNSKSYRDITSSPAPGWGKWSDPVFCEEEDAFLTSFILQMDPDQGNGDDSAANFVNFRCRKFAGGDHRIISCGGRYLWGEYGEWSDSCPSGSAICGMKTKWEADQGRMAWNDDTALNDVIFYCCK</sequence>
<organism evidence="1 2">
    <name type="scientific">Pinctada imbricata</name>
    <name type="common">Atlantic pearl-oyster</name>
    <name type="synonym">Pinctada martensii</name>
    <dbReference type="NCBI Taxonomy" id="66713"/>
    <lineage>
        <taxon>Eukaryota</taxon>
        <taxon>Metazoa</taxon>
        <taxon>Spiralia</taxon>
        <taxon>Lophotrochozoa</taxon>
        <taxon>Mollusca</taxon>
        <taxon>Bivalvia</taxon>
        <taxon>Autobranchia</taxon>
        <taxon>Pteriomorphia</taxon>
        <taxon>Pterioida</taxon>
        <taxon>Pterioidea</taxon>
        <taxon>Pteriidae</taxon>
        <taxon>Pinctada</taxon>
    </lineage>
</organism>
<keyword evidence="2" id="KW-1185">Reference proteome</keyword>
<evidence type="ECO:0000313" key="2">
    <source>
        <dbReference type="Proteomes" id="UP001186944"/>
    </source>
</evidence>
<gene>
    <name evidence="1" type="ORF">FSP39_021361</name>
</gene>
<accession>A0AA89C2R9</accession>
<dbReference type="EMBL" id="VSWD01000003">
    <property type="protein sequence ID" value="KAK3106506.1"/>
    <property type="molecule type" value="Genomic_DNA"/>
</dbReference>
<evidence type="ECO:0008006" key="3">
    <source>
        <dbReference type="Google" id="ProtNLM"/>
    </source>
</evidence>
<proteinExistence type="predicted"/>
<evidence type="ECO:0000313" key="1">
    <source>
        <dbReference type="EMBL" id="KAK3106506.1"/>
    </source>
</evidence>
<protein>
    <recommendedName>
        <fullName evidence="3">Vitelline membrane outer layer 1-like protein</fullName>
    </recommendedName>
</protein>
<dbReference type="CDD" id="cd00220">
    <property type="entry name" value="VMO-I"/>
    <property type="match status" value="1"/>
</dbReference>
<dbReference type="GO" id="GO:0005615">
    <property type="term" value="C:extracellular space"/>
    <property type="evidence" value="ECO:0007669"/>
    <property type="project" value="TreeGrafter"/>
</dbReference>